<feature type="region of interest" description="Disordered" evidence="5">
    <location>
        <begin position="868"/>
        <end position="897"/>
    </location>
</feature>
<evidence type="ECO:0000256" key="4">
    <source>
        <dbReference type="PROSITE-ProRule" id="PRU00146"/>
    </source>
</evidence>
<evidence type="ECO:0000256" key="1">
    <source>
        <dbReference type="ARBA" id="ARBA00022723"/>
    </source>
</evidence>
<dbReference type="SMART" id="SM00249">
    <property type="entry name" value="PHD"/>
    <property type="match status" value="3"/>
</dbReference>
<sequence>MGVDRELRSRKRQTTESTCLDVPPVKSLTSDHVTALERQPYLESGKWGTRACKTAASYANTDNVEEKKDFAREICDEVSKKPILRNKYSRIKVDPSNKTTGKLGSLNIAPVEIELGIKSEDNSDELFPEHNGKVVDTLQVLKGMNEVVSDSRPFPARKAQKNNKCMSSLDCGSLELIQQDPGTSNKNFPNIDKNDDAEVERLDILKEFVAERGVAFGPGWKVQITGKQAKKYRYISPNDRTFTSMKGVVRHLKGMRIWNDGKPGTTEPNGVTSSVSVCLNVSDPKRETITRNLVVDQVSHNKDKETRQSLEVTTSVVAEDGQKKGCNSIQGDSIETQTEPLHEPFHLEMEDRSTGPLQTLNETQVELLSESSDLGTEDRHTDSLQSFKETQAEVWSGSSDLGMKHESIEDKNISNERVLSGKGFRNNKHAHWTEVLEEILNSSCMTSGGIRSSISKALASGPPECAKFLLQQTISKDAFNSSGTLPMKEAVSSVLAWCRGERLGYRHIEKDESPERTQIVPEATKIEKDAFIKKSGRKIPSHEAVSSSAVVTKRCCDVFFKIISSEKFKALCNLFRGSFAGSRVQDVFDFRHIDSRMNSGTYGKSPELFASDMQQLWKNVHKIGKEMVLLTDALSQLSQNFYEKEVAAVLQPAAAQSFSPDDTDKLTIDQGKEAEEICNQSKGKIVQTHRVEDISNKSIMSSKSLVDKESGRVTEDRHFVDLIDKTKDVSVSPSGKTEVDMKDVENVDSQCLENVDSQCLPCEKCDHPSSGTDGSLCKACGVEININCMLICDACEAAYHTYCLSPPMEDITNESWYCSSCHAAGRGSPEVDSFQDRQETMFIEGGRDTVVYHCVVCERLSKMQNVQLNQQAESQSGSKGDVSNLQGEEVEPSAEQLNLRTNKAETTQHASAWEPKLCNEEPIHGQACKVCSVGEKDGNHLIECSNILCPSKFYHLHCLTQKLDTIPPPGWYCPSCLCRVCFVDENDDFIILCDGCDEGYHIYCLNPPLDEIPEGKWYCPSCMRKQKGKRSKKCMADGSNKSTGKVQPKKKSEILSQFVSVDVKVPKEPPRGNVRSHLNKKFASRVRSKKISSMVTPNLPTAISNRSRSATNKLCEGVKPKASRKRKRSC</sequence>
<keyword evidence="8" id="KW-1185">Reference proteome</keyword>
<dbReference type="InterPro" id="IPR013083">
    <property type="entry name" value="Znf_RING/FYVE/PHD"/>
</dbReference>
<evidence type="ECO:0000256" key="5">
    <source>
        <dbReference type="SAM" id="MobiDB-lite"/>
    </source>
</evidence>
<dbReference type="PROSITE" id="PS50016">
    <property type="entry name" value="ZF_PHD_2"/>
    <property type="match status" value="3"/>
</dbReference>
<feature type="compositionally biased region" description="Polar residues" evidence="5">
    <location>
        <begin position="868"/>
        <end position="886"/>
    </location>
</feature>
<keyword evidence="3" id="KW-0862">Zinc</keyword>
<accession>A0AA38G7P8</accession>
<name>A0AA38G7P8_TAXCH</name>
<feature type="region of interest" description="Disordered" evidence="5">
    <location>
        <begin position="1"/>
        <end position="23"/>
    </location>
</feature>
<dbReference type="InterPro" id="IPR019787">
    <property type="entry name" value="Znf_PHD-finger"/>
</dbReference>
<dbReference type="CDD" id="cd15519">
    <property type="entry name" value="PHD1_Lid2p_like"/>
    <property type="match status" value="1"/>
</dbReference>
<feature type="compositionally biased region" description="Basic residues" evidence="5">
    <location>
        <begin position="1121"/>
        <end position="1130"/>
    </location>
</feature>
<evidence type="ECO:0000313" key="7">
    <source>
        <dbReference type="EMBL" id="KAH9316950.1"/>
    </source>
</evidence>
<dbReference type="SUPFAM" id="SSF57903">
    <property type="entry name" value="FYVE/PHD zinc finger"/>
    <property type="match status" value="3"/>
</dbReference>
<feature type="compositionally biased region" description="Polar residues" evidence="5">
    <location>
        <begin position="1091"/>
        <end position="1112"/>
    </location>
</feature>
<dbReference type="OMA" id="GVENCNQ"/>
<dbReference type="EMBL" id="JAHRHJ020000004">
    <property type="protein sequence ID" value="KAH9316950.1"/>
    <property type="molecule type" value="Genomic_DNA"/>
</dbReference>
<keyword evidence="2 4" id="KW-0863">Zinc-finger</keyword>
<proteinExistence type="predicted"/>
<feature type="domain" description="PHD-type" evidence="6">
    <location>
        <begin position="774"/>
        <end position="824"/>
    </location>
</feature>
<dbReference type="InterPro" id="IPR011011">
    <property type="entry name" value="Znf_FYVE_PHD"/>
</dbReference>
<evidence type="ECO:0000259" key="6">
    <source>
        <dbReference type="PROSITE" id="PS50016"/>
    </source>
</evidence>
<evidence type="ECO:0000256" key="2">
    <source>
        <dbReference type="ARBA" id="ARBA00022771"/>
    </source>
</evidence>
<keyword evidence="1" id="KW-0479">Metal-binding</keyword>
<evidence type="ECO:0000313" key="8">
    <source>
        <dbReference type="Proteomes" id="UP000824469"/>
    </source>
</evidence>
<gene>
    <name evidence="7" type="ORF">KI387_018719</name>
</gene>
<reference evidence="7 8" key="1">
    <citation type="journal article" date="2021" name="Nat. Plants">
        <title>The Taxus genome provides insights into paclitaxel biosynthesis.</title>
        <authorList>
            <person name="Xiong X."/>
            <person name="Gou J."/>
            <person name="Liao Q."/>
            <person name="Li Y."/>
            <person name="Zhou Q."/>
            <person name="Bi G."/>
            <person name="Li C."/>
            <person name="Du R."/>
            <person name="Wang X."/>
            <person name="Sun T."/>
            <person name="Guo L."/>
            <person name="Liang H."/>
            <person name="Lu P."/>
            <person name="Wu Y."/>
            <person name="Zhang Z."/>
            <person name="Ro D.K."/>
            <person name="Shang Y."/>
            <person name="Huang S."/>
            <person name="Yan J."/>
        </authorList>
    </citation>
    <scope>NUCLEOTIDE SEQUENCE [LARGE SCALE GENOMIC DNA]</scope>
    <source>
        <strain evidence="7">Ta-2019</strain>
    </source>
</reference>
<feature type="region of interest" description="Disordered" evidence="5">
    <location>
        <begin position="1089"/>
        <end position="1130"/>
    </location>
</feature>
<dbReference type="AlphaFoldDB" id="A0AA38G7P8"/>
<feature type="domain" description="PHD-type" evidence="6">
    <location>
        <begin position="975"/>
        <end position="1025"/>
    </location>
</feature>
<organism evidence="7 8">
    <name type="scientific">Taxus chinensis</name>
    <name type="common">Chinese yew</name>
    <name type="synonym">Taxus wallichiana var. chinensis</name>
    <dbReference type="NCBI Taxonomy" id="29808"/>
    <lineage>
        <taxon>Eukaryota</taxon>
        <taxon>Viridiplantae</taxon>
        <taxon>Streptophyta</taxon>
        <taxon>Embryophyta</taxon>
        <taxon>Tracheophyta</taxon>
        <taxon>Spermatophyta</taxon>
        <taxon>Pinopsida</taxon>
        <taxon>Pinidae</taxon>
        <taxon>Conifers II</taxon>
        <taxon>Cupressales</taxon>
        <taxon>Taxaceae</taxon>
        <taxon>Taxus</taxon>
    </lineage>
</organism>
<evidence type="ECO:0000256" key="3">
    <source>
        <dbReference type="ARBA" id="ARBA00022833"/>
    </source>
</evidence>
<dbReference type="PANTHER" id="PTHR47162">
    <property type="entry name" value="OS02G0192300 PROTEIN"/>
    <property type="match status" value="1"/>
</dbReference>
<dbReference type="Gene3D" id="3.30.40.10">
    <property type="entry name" value="Zinc/RING finger domain, C3HC4 (zinc finger)"/>
    <property type="match status" value="3"/>
</dbReference>
<dbReference type="GO" id="GO:0008270">
    <property type="term" value="F:zinc ion binding"/>
    <property type="evidence" value="ECO:0007669"/>
    <property type="project" value="UniProtKB-KW"/>
</dbReference>
<comment type="caution">
    <text evidence="7">The sequence shown here is derived from an EMBL/GenBank/DDBJ whole genome shotgun (WGS) entry which is preliminary data.</text>
</comment>
<protein>
    <recommendedName>
        <fullName evidence="6">PHD-type domain-containing protein</fullName>
    </recommendedName>
</protein>
<dbReference type="InterPro" id="IPR019786">
    <property type="entry name" value="Zinc_finger_PHD-type_CS"/>
</dbReference>
<dbReference type="InterPro" id="IPR001965">
    <property type="entry name" value="Znf_PHD"/>
</dbReference>
<dbReference type="Proteomes" id="UP000824469">
    <property type="component" value="Unassembled WGS sequence"/>
</dbReference>
<feature type="domain" description="PHD-type" evidence="6">
    <location>
        <begin position="925"/>
        <end position="979"/>
    </location>
</feature>
<dbReference type="Pfam" id="PF00628">
    <property type="entry name" value="PHD"/>
    <property type="match status" value="2"/>
</dbReference>
<dbReference type="PROSITE" id="PS01359">
    <property type="entry name" value="ZF_PHD_1"/>
    <property type="match status" value="1"/>
</dbReference>
<dbReference type="PANTHER" id="PTHR47162:SF10">
    <property type="entry name" value="METHYL-CPG-BINDING DOMAIN-CONTAINING PROTEIN 9 ISOFORM X1"/>
    <property type="match status" value="1"/>
</dbReference>